<reference evidence="1" key="5">
    <citation type="journal article" date="2021" name="G3 (Bethesda)">
        <title>Aegilops tauschii genome assembly Aet v5.0 features greater sequence contiguity and improved annotation.</title>
        <authorList>
            <person name="Wang L."/>
            <person name="Zhu T."/>
            <person name="Rodriguez J.C."/>
            <person name="Deal K.R."/>
            <person name="Dubcovsky J."/>
            <person name="McGuire P.E."/>
            <person name="Lux T."/>
            <person name="Spannagl M."/>
            <person name="Mayer K.F.X."/>
            <person name="Baldrich P."/>
            <person name="Meyers B.C."/>
            <person name="Huo N."/>
            <person name="Gu Y.Q."/>
            <person name="Zhou H."/>
            <person name="Devos K.M."/>
            <person name="Bennetzen J.L."/>
            <person name="Unver T."/>
            <person name="Budak H."/>
            <person name="Gulick P.J."/>
            <person name="Galiba G."/>
            <person name="Kalapos B."/>
            <person name="Nelson D.R."/>
            <person name="Li P."/>
            <person name="You F.M."/>
            <person name="Luo M.C."/>
            <person name="Dvorak J."/>
        </authorList>
    </citation>
    <scope>NUCLEOTIDE SEQUENCE [LARGE SCALE GENOMIC DNA]</scope>
    <source>
        <strain evidence="1">cv. AL8/78</strain>
    </source>
</reference>
<reference evidence="1" key="3">
    <citation type="journal article" date="2017" name="Nature">
        <title>Genome sequence of the progenitor of the wheat D genome Aegilops tauschii.</title>
        <authorList>
            <person name="Luo M.C."/>
            <person name="Gu Y.Q."/>
            <person name="Puiu D."/>
            <person name="Wang H."/>
            <person name="Twardziok S.O."/>
            <person name="Deal K.R."/>
            <person name="Huo N."/>
            <person name="Zhu T."/>
            <person name="Wang L."/>
            <person name="Wang Y."/>
            <person name="McGuire P.E."/>
            <person name="Liu S."/>
            <person name="Long H."/>
            <person name="Ramasamy R.K."/>
            <person name="Rodriguez J.C."/>
            <person name="Van S.L."/>
            <person name="Yuan L."/>
            <person name="Wang Z."/>
            <person name="Xia Z."/>
            <person name="Xiao L."/>
            <person name="Anderson O.D."/>
            <person name="Ouyang S."/>
            <person name="Liang Y."/>
            <person name="Zimin A.V."/>
            <person name="Pertea G."/>
            <person name="Qi P."/>
            <person name="Bennetzen J.L."/>
            <person name="Dai X."/>
            <person name="Dawson M.W."/>
            <person name="Muller H.G."/>
            <person name="Kugler K."/>
            <person name="Rivarola-Duarte L."/>
            <person name="Spannagl M."/>
            <person name="Mayer K.F.X."/>
            <person name="Lu F.H."/>
            <person name="Bevan M.W."/>
            <person name="Leroy P."/>
            <person name="Li P."/>
            <person name="You F.M."/>
            <person name="Sun Q."/>
            <person name="Liu Z."/>
            <person name="Lyons E."/>
            <person name="Wicker T."/>
            <person name="Salzberg S.L."/>
            <person name="Devos K.M."/>
            <person name="Dvorak J."/>
        </authorList>
    </citation>
    <scope>NUCLEOTIDE SEQUENCE [LARGE SCALE GENOMIC DNA]</scope>
    <source>
        <strain evidence="1">cv. AL8/78</strain>
    </source>
</reference>
<dbReference type="Proteomes" id="UP000015105">
    <property type="component" value="Chromosome 1D"/>
</dbReference>
<protein>
    <submittedName>
        <fullName evidence="1">Uncharacterized protein</fullName>
    </submittedName>
</protein>
<proteinExistence type="predicted"/>
<keyword evidence="2" id="KW-1185">Reference proteome</keyword>
<name>A0A452XKK3_AEGTS</name>
<reference evidence="2" key="1">
    <citation type="journal article" date="2014" name="Science">
        <title>Ancient hybridizations among the ancestral genomes of bread wheat.</title>
        <authorList>
            <consortium name="International Wheat Genome Sequencing Consortium,"/>
            <person name="Marcussen T."/>
            <person name="Sandve S.R."/>
            <person name="Heier L."/>
            <person name="Spannagl M."/>
            <person name="Pfeifer M."/>
            <person name="Jakobsen K.S."/>
            <person name="Wulff B.B."/>
            <person name="Steuernagel B."/>
            <person name="Mayer K.F."/>
            <person name="Olsen O.A."/>
        </authorList>
    </citation>
    <scope>NUCLEOTIDE SEQUENCE [LARGE SCALE GENOMIC DNA]</scope>
    <source>
        <strain evidence="2">cv. AL8/78</strain>
    </source>
</reference>
<dbReference type="EnsemblPlants" id="AET1Gv20040500.9">
    <property type="protein sequence ID" value="AET1Gv20040500.9"/>
    <property type="gene ID" value="AET1Gv20040500"/>
</dbReference>
<dbReference type="AlphaFoldDB" id="A0A452XKK3"/>
<organism evidence="1 2">
    <name type="scientific">Aegilops tauschii subsp. strangulata</name>
    <name type="common">Goatgrass</name>
    <dbReference type="NCBI Taxonomy" id="200361"/>
    <lineage>
        <taxon>Eukaryota</taxon>
        <taxon>Viridiplantae</taxon>
        <taxon>Streptophyta</taxon>
        <taxon>Embryophyta</taxon>
        <taxon>Tracheophyta</taxon>
        <taxon>Spermatophyta</taxon>
        <taxon>Magnoliopsida</taxon>
        <taxon>Liliopsida</taxon>
        <taxon>Poales</taxon>
        <taxon>Poaceae</taxon>
        <taxon>BOP clade</taxon>
        <taxon>Pooideae</taxon>
        <taxon>Triticodae</taxon>
        <taxon>Triticeae</taxon>
        <taxon>Triticinae</taxon>
        <taxon>Aegilops</taxon>
    </lineage>
</organism>
<evidence type="ECO:0000313" key="2">
    <source>
        <dbReference type="Proteomes" id="UP000015105"/>
    </source>
</evidence>
<reference evidence="1" key="4">
    <citation type="submission" date="2019-03" db="UniProtKB">
        <authorList>
            <consortium name="EnsemblPlants"/>
        </authorList>
    </citation>
    <scope>IDENTIFICATION</scope>
</reference>
<evidence type="ECO:0000313" key="1">
    <source>
        <dbReference type="EnsemblPlants" id="AET1Gv20040500.9"/>
    </source>
</evidence>
<dbReference type="Gramene" id="AET1Gv20040500.9">
    <property type="protein sequence ID" value="AET1Gv20040500.9"/>
    <property type="gene ID" value="AET1Gv20040500"/>
</dbReference>
<accession>A0A452XKK3</accession>
<reference evidence="2" key="2">
    <citation type="journal article" date="2017" name="Nat. Plants">
        <title>The Aegilops tauschii genome reveals multiple impacts of transposons.</title>
        <authorList>
            <person name="Zhao G."/>
            <person name="Zou C."/>
            <person name="Li K."/>
            <person name="Wang K."/>
            <person name="Li T."/>
            <person name="Gao L."/>
            <person name="Zhang X."/>
            <person name="Wang H."/>
            <person name="Yang Z."/>
            <person name="Liu X."/>
            <person name="Jiang W."/>
            <person name="Mao L."/>
            <person name="Kong X."/>
            <person name="Jiao Y."/>
            <person name="Jia J."/>
        </authorList>
    </citation>
    <scope>NUCLEOTIDE SEQUENCE [LARGE SCALE GENOMIC DNA]</scope>
    <source>
        <strain evidence="2">cv. AL8/78</strain>
    </source>
</reference>
<sequence length="79" mass="9182">LLSVQLSKNPPSCILIWPIQLHMDIFWVSLIIYKLIYSPALHCFSDLEEFQFLMVIYCSRSSFRCQVSACYAIARDFAS</sequence>